<feature type="signal peptide" evidence="1">
    <location>
        <begin position="1"/>
        <end position="20"/>
    </location>
</feature>
<dbReference type="Proteomes" id="UP001610446">
    <property type="component" value="Unassembled WGS sequence"/>
</dbReference>
<evidence type="ECO:0000313" key="3">
    <source>
        <dbReference type="Proteomes" id="UP001610446"/>
    </source>
</evidence>
<accession>A0ABR4JI78</accession>
<keyword evidence="1" id="KW-0732">Signal</keyword>
<evidence type="ECO:0000313" key="2">
    <source>
        <dbReference type="EMBL" id="KAL2839746.1"/>
    </source>
</evidence>
<name>A0ABR4JI78_9EURO</name>
<comment type="caution">
    <text evidence="2">The sequence shown here is derived from an EMBL/GenBank/DDBJ whole genome shotgun (WGS) entry which is preliminary data.</text>
</comment>
<evidence type="ECO:0000256" key="1">
    <source>
        <dbReference type="SAM" id="SignalP"/>
    </source>
</evidence>
<gene>
    <name evidence="2" type="ORF">BJY01DRAFT_250346</name>
</gene>
<reference evidence="2 3" key="1">
    <citation type="submission" date="2024-07" db="EMBL/GenBank/DDBJ databases">
        <title>Section-level genome sequencing and comparative genomics of Aspergillus sections Usti and Cavernicolus.</title>
        <authorList>
            <consortium name="Lawrence Berkeley National Laboratory"/>
            <person name="Nybo J.L."/>
            <person name="Vesth T.C."/>
            <person name="Theobald S."/>
            <person name="Frisvad J.C."/>
            <person name="Larsen T.O."/>
            <person name="Kjaerboelling I."/>
            <person name="Rothschild-Mancinelli K."/>
            <person name="Lyhne E.K."/>
            <person name="Kogle M.E."/>
            <person name="Barry K."/>
            <person name="Clum A."/>
            <person name="Na H."/>
            <person name="Ledsgaard L."/>
            <person name="Lin J."/>
            <person name="Lipzen A."/>
            <person name="Kuo A."/>
            <person name="Riley R."/>
            <person name="Mondo S."/>
            <person name="Labutti K."/>
            <person name="Haridas S."/>
            <person name="Pangalinan J."/>
            <person name="Salamov A.A."/>
            <person name="Simmons B.A."/>
            <person name="Magnuson J.K."/>
            <person name="Chen J."/>
            <person name="Drula E."/>
            <person name="Henrissat B."/>
            <person name="Wiebenga A."/>
            <person name="Lubbers R.J."/>
            <person name="Gomes A.C."/>
            <person name="Makela M.R."/>
            <person name="Stajich J."/>
            <person name="Grigoriev I.V."/>
            <person name="Mortensen U.H."/>
            <person name="De Vries R.P."/>
            <person name="Baker S.E."/>
            <person name="Andersen M.R."/>
        </authorList>
    </citation>
    <scope>NUCLEOTIDE SEQUENCE [LARGE SCALE GENOMIC DNA]</scope>
    <source>
        <strain evidence="2 3">CBS 123904</strain>
    </source>
</reference>
<proteinExistence type="predicted"/>
<feature type="chain" id="PRO_5045558581" evidence="1">
    <location>
        <begin position="21"/>
        <end position="159"/>
    </location>
</feature>
<dbReference type="EMBL" id="JBFXLU010000129">
    <property type="protein sequence ID" value="KAL2839746.1"/>
    <property type="molecule type" value="Genomic_DNA"/>
</dbReference>
<organism evidence="2 3">
    <name type="scientific">Aspergillus pseudoustus</name>
    <dbReference type="NCBI Taxonomy" id="1810923"/>
    <lineage>
        <taxon>Eukaryota</taxon>
        <taxon>Fungi</taxon>
        <taxon>Dikarya</taxon>
        <taxon>Ascomycota</taxon>
        <taxon>Pezizomycotina</taxon>
        <taxon>Eurotiomycetes</taxon>
        <taxon>Eurotiomycetidae</taxon>
        <taxon>Eurotiales</taxon>
        <taxon>Aspergillaceae</taxon>
        <taxon>Aspergillus</taxon>
        <taxon>Aspergillus subgen. Nidulantes</taxon>
    </lineage>
</organism>
<keyword evidence="3" id="KW-1185">Reference proteome</keyword>
<sequence length="159" mass="17039">MQILTILMLLTSALLQGSLGVFIHLQQINNCSPATYFGATISGDILINWCSSNPTSTIPGIYCGFSENTGVGDDYQRGDAAANTTTTMDGQTVRGCTAEVFGYEIAYPKEGGILVIEASRVEALREQLAGKGENDQARVNKFTELAQRATLARANFPPL</sequence>
<protein>
    <submittedName>
        <fullName evidence="2">Uncharacterized protein</fullName>
    </submittedName>
</protein>